<evidence type="ECO:0000313" key="5">
    <source>
        <dbReference type="Proteomes" id="UP001330434"/>
    </source>
</evidence>
<dbReference type="EMBL" id="CP133270">
    <property type="protein sequence ID" value="WVX67000.1"/>
    <property type="molecule type" value="Genomic_DNA"/>
</dbReference>
<evidence type="ECO:0000259" key="1">
    <source>
        <dbReference type="Pfam" id="PF01710"/>
    </source>
</evidence>
<evidence type="ECO:0000313" key="3">
    <source>
        <dbReference type="EMBL" id="WVX66505.1"/>
    </source>
</evidence>
<feature type="domain" description="Transposase Synechocystis PCC 6803" evidence="1">
    <location>
        <begin position="4"/>
        <end position="111"/>
    </location>
</feature>
<dbReference type="InterPro" id="IPR009057">
    <property type="entry name" value="Homeodomain-like_sf"/>
</dbReference>
<name>A0ABZ2C295_9PROT</name>
<protein>
    <submittedName>
        <fullName evidence="3">IS630 family transposase domain protein</fullName>
    </submittedName>
</protein>
<dbReference type="Pfam" id="PF01710">
    <property type="entry name" value="HTH_Tnp_IS630"/>
    <property type="match status" value="1"/>
</dbReference>
<reference evidence="3" key="1">
    <citation type="submission" date="2023-08" db="EMBL/GenBank/DDBJ databases">
        <authorList>
            <person name="Giovannini M.G."/>
            <person name="Castelli M.C."/>
            <person name="Petroni G.P."/>
        </authorList>
    </citation>
    <scope>NUCLEOTIDE SEQUENCE</scope>
    <source>
        <strain evidence="3">US_Bl 15I1</strain>
    </source>
</reference>
<organism evidence="3 5">
    <name type="scientific">Candidatus Bealeia paramacronuclearis</name>
    <dbReference type="NCBI Taxonomy" id="1921001"/>
    <lineage>
        <taxon>Bacteria</taxon>
        <taxon>Pseudomonadati</taxon>
        <taxon>Pseudomonadota</taxon>
        <taxon>Alphaproteobacteria</taxon>
        <taxon>Holosporales</taxon>
        <taxon>Holosporaceae</taxon>
        <taxon>Candidatus Bealeia</taxon>
    </lineage>
</organism>
<dbReference type="RefSeq" id="WP_331255365.1">
    <property type="nucleotide sequence ID" value="NZ_CP133270.1"/>
</dbReference>
<evidence type="ECO:0000313" key="4">
    <source>
        <dbReference type="EMBL" id="WVX67000.1"/>
    </source>
</evidence>
<keyword evidence="5" id="KW-1185">Reference proteome</keyword>
<reference evidence="3 5" key="2">
    <citation type="journal article" date="2024" name="Environ. Microbiol.">
        <title>Novel evolutionary insights on the interactions of the Holosporales (Alphaproteobacteria) with eukaryotic hosts from comparative genomics.</title>
        <authorList>
            <person name="Giovannini M."/>
            <person name="Petroni G."/>
            <person name="Castelli M."/>
        </authorList>
    </citation>
    <scope>NUCLEOTIDE SEQUENCE [LARGE SCALE GENOMIC DNA]</scope>
    <source>
        <strain evidence="3 5">US_Bl 15I1</strain>
    </source>
</reference>
<gene>
    <name evidence="2" type="ORF">Bealeia1_00147</name>
    <name evidence="3" type="ORF">Bealeia1_00684</name>
    <name evidence="4" type="ORF">Bealeia1_01196</name>
</gene>
<dbReference type="EMBL" id="CP133270">
    <property type="protein sequence ID" value="WVX66505.1"/>
    <property type="molecule type" value="Genomic_DNA"/>
</dbReference>
<proteinExistence type="predicted"/>
<dbReference type="EMBL" id="CP133270">
    <property type="protein sequence ID" value="WVX65978.1"/>
    <property type="molecule type" value="Genomic_DNA"/>
</dbReference>
<dbReference type="InterPro" id="IPR002622">
    <property type="entry name" value="Transposase_14"/>
</dbReference>
<evidence type="ECO:0000313" key="2">
    <source>
        <dbReference type="EMBL" id="WVX65978.1"/>
    </source>
</evidence>
<sequence>MAKAYSEELRKKVISSITSGGRKREAAKVFNVGEATIYRWICLHKQGDIKPKKRTSYPRKVDEQKLRDYVAQNPDHTLKQIAEALGLRFQNVSKWLKRLNITRKKDDALQRT</sequence>
<accession>A0ABZ2C295</accession>
<dbReference type="Proteomes" id="UP001330434">
    <property type="component" value="Chromosome"/>
</dbReference>
<dbReference type="SUPFAM" id="SSF46689">
    <property type="entry name" value="Homeodomain-like"/>
    <property type="match status" value="1"/>
</dbReference>